<evidence type="ECO:0008006" key="3">
    <source>
        <dbReference type="Google" id="ProtNLM"/>
    </source>
</evidence>
<dbReference type="EMBL" id="JBHSDP010000011">
    <property type="protein sequence ID" value="MFC4328272.1"/>
    <property type="molecule type" value="Genomic_DNA"/>
</dbReference>
<name>A0ABV8TCD3_9ACTN</name>
<keyword evidence="2" id="KW-1185">Reference proteome</keyword>
<organism evidence="1 2">
    <name type="scientific">Streptomyces andamanensis</name>
    <dbReference type="NCBI Taxonomy" id="1565035"/>
    <lineage>
        <taxon>Bacteria</taxon>
        <taxon>Bacillati</taxon>
        <taxon>Actinomycetota</taxon>
        <taxon>Actinomycetes</taxon>
        <taxon>Kitasatosporales</taxon>
        <taxon>Streptomycetaceae</taxon>
        <taxon>Streptomyces</taxon>
    </lineage>
</organism>
<evidence type="ECO:0000313" key="1">
    <source>
        <dbReference type="EMBL" id="MFC4328272.1"/>
    </source>
</evidence>
<sequence>MNGMEAQGMAPDTGPLPLAAVPVLERALERAAGRAFKAMNRAHQEQRGERMWKLSMSGLGGCTREAAYKLAGVLPSDPELAYDTEARQAMLGTIIHERFLPVFGDALAHAEVEMPVELRVPVYADDGSVEREVVITGSTDCYTHVMGGGVIDLKTIGAYMLGGVEHEGVREEHRTQVRGYATAIRQWGMPVAWVAWLYMDRASGEVMVHVEPFTAEAEQATEDRVRWLWKLAATPDTAPRGHRGPGLSVECDGCAWLKECFGPDAEPGDSRSLQVHANEDIAYAARRYRELLDEIGPLEKDKEMYGAMIGRPKPGVYGDVTVTFGASSEKTDGKRAEELLREYGIDVPKTARRGNRNVRWARSGE</sequence>
<comment type="caution">
    <text evidence="1">The sequence shown here is derived from an EMBL/GenBank/DDBJ whole genome shotgun (WGS) entry which is preliminary data.</text>
</comment>
<dbReference type="RefSeq" id="WP_381738411.1">
    <property type="nucleotide sequence ID" value="NZ_JBHSDP010000011.1"/>
</dbReference>
<dbReference type="Gene3D" id="3.90.320.10">
    <property type="match status" value="1"/>
</dbReference>
<dbReference type="Proteomes" id="UP001595824">
    <property type="component" value="Unassembled WGS sequence"/>
</dbReference>
<gene>
    <name evidence="1" type="ORF">ACFPC0_10590</name>
</gene>
<dbReference type="InterPro" id="IPR011604">
    <property type="entry name" value="PDDEXK-like_dom_sf"/>
</dbReference>
<protein>
    <recommendedName>
        <fullName evidence="3">PD-(D/E)XK nuclease family protein</fullName>
    </recommendedName>
</protein>
<reference evidence="2" key="1">
    <citation type="journal article" date="2019" name="Int. J. Syst. Evol. Microbiol.">
        <title>The Global Catalogue of Microorganisms (GCM) 10K type strain sequencing project: providing services to taxonomists for standard genome sequencing and annotation.</title>
        <authorList>
            <consortium name="The Broad Institute Genomics Platform"/>
            <consortium name="The Broad Institute Genome Sequencing Center for Infectious Disease"/>
            <person name="Wu L."/>
            <person name="Ma J."/>
        </authorList>
    </citation>
    <scope>NUCLEOTIDE SEQUENCE [LARGE SCALE GENOMIC DNA]</scope>
    <source>
        <strain evidence="2">PCU 347</strain>
    </source>
</reference>
<evidence type="ECO:0000313" key="2">
    <source>
        <dbReference type="Proteomes" id="UP001595824"/>
    </source>
</evidence>
<accession>A0ABV8TCD3</accession>
<proteinExistence type="predicted"/>